<dbReference type="EMBL" id="CAJOBI010139099">
    <property type="protein sequence ID" value="CAF4759386.1"/>
    <property type="molecule type" value="Genomic_DNA"/>
</dbReference>
<protein>
    <submittedName>
        <fullName evidence="2">Uncharacterized protein</fullName>
    </submittedName>
</protein>
<evidence type="ECO:0000313" key="3">
    <source>
        <dbReference type="EMBL" id="CAF4759386.1"/>
    </source>
</evidence>
<dbReference type="EMBL" id="CAJOBH010127162">
    <property type="protein sequence ID" value="CAF4739966.1"/>
    <property type="molecule type" value="Genomic_DNA"/>
</dbReference>
<dbReference type="Proteomes" id="UP000676336">
    <property type="component" value="Unassembled WGS sequence"/>
</dbReference>
<reference evidence="2" key="1">
    <citation type="submission" date="2021-02" db="EMBL/GenBank/DDBJ databases">
        <authorList>
            <person name="Nowell W R."/>
        </authorList>
    </citation>
    <scope>NUCLEOTIDE SEQUENCE</scope>
</reference>
<evidence type="ECO:0000313" key="2">
    <source>
        <dbReference type="EMBL" id="CAF4739966.1"/>
    </source>
</evidence>
<evidence type="ECO:0000313" key="5">
    <source>
        <dbReference type="Proteomes" id="UP000681967"/>
    </source>
</evidence>
<name>A0A8S3AUI9_9BILA</name>
<evidence type="ECO:0000256" key="1">
    <source>
        <dbReference type="SAM" id="MobiDB-lite"/>
    </source>
</evidence>
<sequence>MIHVFHRSSPRNGSTASSKSAQPR</sequence>
<dbReference type="EMBL" id="CAJOBJ010178103">
    <property type="protein sequence ID" value="CAF4908076.1"/>
    <property type="molecule type" value="Genomic_DNA"/>
</dbReference>
<proteinExistence type="predicted"/>
<feature type="region of interest" description="Disordered" evidence="1">
    <location>
        <begin position="1"/>
        <end position="24"/>
    </location>
</feature>
<comment type="caution">
    <text evidence="2">The sequence shown here is derived from an EMBL/GenBank/DDBJ whole genome shotgun (WGS) entry which is preliminary data.</text>
</comment>
<dbReference type="Proteomes" id="UP000681967">
    <property type="component" value="Unassembled WGS sequence"/>
</dbReference>
<gene>
    <name evidence="2" type="ORF">BYL167_LOCUS45646</name>
    <name evidence="4" type="ORF">GIL414_LOCUS52184</name>
    <name evidence="3" type="ORF">SMN809_LOCUS45481</name>
</gene>
<evidence type="ECO:0000313" key="4">
    <source>
        <dbReference type="EMBL" id="CAF4908076.1"/>
    </source>
</evidence>
<organism evidence="2 5">
    <name type="scientific">Rotaria magnacalcarata</name>
    <dbReference type="NCBI Taxonomy" id="392030"/>
    <lineage>
        <taxon>Eukaryota</taxon>
        <taxon>Metazoa</taxon>
        <taxon>Spiralia</taxon>
        <taxon>Gnathifera</taxon>
        <taxon>Rotifera</taxon>
        <taxon>Eurotatoria</taxon>
        <taxon>Bdelloidea</taxon>
        <taxon>Philodinida</taxon>
        <taxon>Philodinidae</taxon>
        <taxon>Rotaria</taxon>
    </lineage>
</organism>
<feature type="non-terminal residue" evidence="2">
    <location>
        <position position="24"/>
    </location>
</feature>
<feature type="compositionally biased region" description="Polar residues" evidence="1">
    <location>
        <begin position="10"/>
        <end position="24"/>
    </location>
</feature>
<dbReference type="Proteomes" id="UP000681720">
    <property type="component" value="Unassembled WGS sequence"/>
</dbReference>
<accession>A0A8S3AUI9</accession>
<dbReference type="AlphaFoldDB" id="A0A8S3AUI9"/>